<dbReference type="AlphaFoldDB" id="A0A9D1D909"/>
<protein>
    <submittedName>
        <fullName evidence="2">Nuclear transport factor 2 family protein</fullName>
    </submittedName>
</protein>
<accession>A0A9D1D909</accession>
<proteinExistence type="predicted"/>
<evidence type="ECO:0000313" key="3">
    <source>
        <dbReference type="Proteomes" id="UP000886757"/>
    </source>
</evidence>
<reference evidence="2" key="2">
    <citation type="journal article" date="2021" name="PeerJ">
        <title>Extensive microbial diversity within the chicken gut microbiome revealed by metagenomics and culture.</title>
        <authorList>
            <person name="Gilroy R."/>
            <person name="Ravi A."/>
            <person name="Getino M."/>
            <person name="Pursley I."/>
            <person name="Horton D.L."/>
            <person name="Alikhan N.F."/>
            <person name="Baker D."/>
            <person name="Gharbi K."/>
            <person name="Hall N."/>
            <person name="Watson M."/>
            <person name="Adriaenssens E.M."/>
            <person name="Foster-Nyarko E."/>
            <person name="Jarju S."/>
            <person name="Secka A."/>
            <person name="Antonio M."/>
            <person name="Oren A."/>
            <person name="Chaudhuri R.R."/>
            <person name="La Ragione R."/>
            <person name="Hildebrand F."/>
            <person name="Pallen M.J."/>
        </authorList>
    </citation>
    <scope>NUCLEOTIDE SEQUENCE</scope>
    <source>
        <strain evidence="2">ChiSjej4B22-8148</strain>
    </source>
</reference>
<dbReference type="Pfam" id="PF13577">
    <property type="entry name" value="SnoaL_4"/>
    <property type="match status" value="1"/>
</dbReference>
<dbReference type="Proteomes" id="UP000886757">
    <property type="component" value="Unassembled WGS sequence"/>
</dbReference>
<name>A0A9D1D909_9FIRM</name>
<feature type="domain" description="SnoaL-like" evidence="1">
    <location>
        <begin position="16"/>
        <end position="150"/>
    </location>
</feature>
<dbReference type="SUPFAM" id="SSF54427">
    <property type="entry name" value="NTF2-like"/>
    <property type="match status" value="1"/>
</dbReference>
<dbReference type="InterPro" id="IPR032710">
    <property type="entry name" value="NTF2-like_dom_sf"/>
</dbReference>
<reference evidence="2" key="1">
    <citation type="submission" date="2020-10" db="EMBL/GenBank/DDBJ databases">
        <authorList>
            <person name="Gilroy R."/>
        </authorList>
    </citation>
    <scope>NUCLEOTIDE SEQUENCE</scope>
    <source>
        <strain evidence="2">ChiSjej4B22-8148</strain>
    </source>
</reference>
<dbReference type="InterPro" id="IPR037401">
    <property type="entry name" value="SnoaL-like"/>
</dbReference>
<dbReference type="EMBL" id="DVGK01000089">
    <property type="protein sequence ID" value="HIR13830.1"/>
    <property type="molecule type" value="Genomic_DNA"/>
</dbReference>
<evidence type="ECO:0000313" key="2">
    <source>
        <dbReference type="EMBL" id="HIR13830.1"/>
    </source>
</evidence>
<gene>
    <name evidence="2" type="ORF">IAB31_07900</name>
</gene>
<dbReference type="Gene3D" id="3.10.450.50">
    <property type="match status" value="1"/>
</dbReference>
<evidence type="ECO:0000259" key="1">
    <source>
        <dbReference type="Pfam" id="PF13577"/>
    </source>
</evidence>
<sequence>MITEERKRALLNSIEKLEAYQELQNLMGRTVAAVNFRQPEKILENFALDREDVSLEFADEGVFEGKEGVTAVVKEIIAKPPKKGEMVDMQLTTPMIEVAGDGNTAEALWWCPGAGAVVSEKAEPQAIWAWGMLAADFIKEKDQWKIWHLHYFRYIKCFYEKGWVEDTTMIHRPNLPMHPLAKPSTYHNPYSPNSVRDGLPACPRPYETYQGTGWMLNRDKTR</sequence>
<comment type="caution">
    <text evidence="2">The sequence shown here is derived from an EMBL/GenBank/DDBJ whole genome shotgun (WGS) entry which is preliminary data.</text>
</comment>
<organism evidence="2 3">
    <name type="scientific">Candidatus Choladousia intestinavium</name>
    <dbReference type="NCBI Taxonomy" id="2840727"/>
    <lineage>
        <taxon>Bacteria</taxon>
        <taxon>Bacillati</taxon>
        <taxon>Bacillota</taxon>
        <taxon>Clostridia</taxon>
        <taxon>Lachnospirales</taxon>
        <taxon>Lachnospiraceae</taxon>
        <taxon>Lachnospiraceae incertae sedis</taxon>
        <taxon>Candidatus Choladousia</taxon>
    </lineage>
</organism>